<dbReference type="EMBL" id="KM982402">
    <property type="protein sequence ID" value="AKI79871.1"/>
    <property type="molecule type" value="Genomic_DNA"/>
</dbReference>
<proteinExistence type="predicted"/>
<dbReference type="InterPro" id="IPR029044">
    <property type="entry name" value="Nucleotide-diphossugar_trans"/>
</dbReference>
<dbReference type="Proteomes" id="UP000240461">
    <property type="component" value="Segment"/>
</dbReference>
<organism evidence="1 2">
    <name type="scientific">Acanthamoeba polyphaga mimivirus Kroon</name>
    <dbReference type="NCBI Taxonomy" id="3069720"/>
    <lineage>
        <taxon>Viruses</taxon>
        <taxon>Varidnaviria</taxon>
        <taxon>Bamfordvirae</taxon>
        <taxon>Nucleocytoviricota</taxon>
        <taxon>Megaviricetes</taxon>
        <taxon>Imitervirales</taxon>
        <taxon>Mimiviridae</taxon>
        <taxon>Megamimivirinae</taxon>
        <taxon>Mimivirus</taxon>
        <taxon>Mimivirus lagoaense</taxon>
    </lineage>
</organism>
<sequence length="744" mass="86884">MHKIPCFVLIYEQFDIIKKCLTFLTKYAHRLHIIIIENFSVNTNQQIKPYIMDLLEKGIICKYYLFEENIANNAVHIVLEEAIAKYLDPTVFPYVFVTDGDLTIEDTNWIDEHVNIMDKYKNVFICGCSLDNSNLPTKTMPNAVHWIKPGIDQGDYIKGITGTTFTLHRTNELIEAIKFFNSKGLRYLDSNLHKFCFDAKRMIWARTKKAKCYHLTWDLYLDLTHPYTIMKLKNVNTMWKRSQTSKFQLYENSSDLGLEIHQNIPQTAYTQPNDTKETIIRKLKVISSGFDLGLEQSGIEYNGIFYPASRGFTVYNITDETVSVSNFDTHINSCTVNLARHIKESYRSGCHYIISVVHDDGFKKLSKKQLKEIGELLSLDKIFYLYIRFSYYFVYDNTHKSLIGEDISKVSFLSKEFTDLKFSKLISNNQYTSNSTISNSTISNSNSQDLNTSDATIISSSLNNDGLITKQYHIVCLKWMLMFYREYIESFGSLLNIDYILLNNFNEYNYINSPEHVYIFCQLTDDNLLTKPFQKMILNTEQLTIAKYMNRTMKYINHGIRIIDYSIENIKLCNNPSTIYLPYQYSDSEIQILKKLYDSTPKKYDIVFCGSISQRRRYILDSLKSHGVSILELVTGHWGHPRDVEIASCKMLINIHYAHDYNIYESMRCDRWAFATMPVVSEDSIHYGLLDVKKHGLITFCKYDQLILKTLEVLKNFKKTNENIINTVKKEREHQLIKVFTELK</sequence>
<protein>
    <recommendedName>
        <fullName evidence="3">Glycosyltransferase</fullName>
    </recommendedName>
</protein>
<keyword evidence="2" id="KW-1185">Reference proteome</keyword>
<name>A0A0G2Y9S0_9VIRU</name>
<dbReference type="KEGG" id="vg:80513669"/>
<evidence type="ECO:0008006" key="3">
    <source>
        <dbReference type="Google" id="ProtNLM"/>
    </source>
</evidence>
<accession>A0A0G2Y9S0</accession>
<evidence type="ECO:0000313" key="2">
    <source>
        <dbReference type="Proteomes" id="UP000240461"/>
    </source>
</evidence>
<reference evidence="1 2" key="1">
    <citation type="submission" date="2014-10" db="EMBL/GenBank/DDBJ databases">
        <title>Pan-genome analysis of Brazilian lineage A amoebal mimiviruses.</title>
        <authorList>
            <person name="Assis F.L."/>
            <person name="Abrahao J.S."/>
            <person name="Kroon E.G."/>
            <person name="Dornas F.P."/>
            <person name="Andrade K.R."/>
            <person name="Borato P.V.M."/>
            <person name="Pilotto M.R."/>
            <person name="Benamar S."/>
            <person name="LaScola B."/>
            <person name="Colson P."/>
        </authorList>
    </citation>
    <scope>NUCLEOTIDE SEQUENCE [LARGE SCALE GENOMIC DNA]</scope>
    <source>
        <strain evidence="1 2">Kroon</strain>
    </source>
</reference>
<dbReference type="SUPFAM" id="SSF53448">
    <property type="entry name" value="Nucleotide-diphospho-sugar transferases"/>
    <property type="match status" value="1"/>
</dbReference>
<evidence type="ECO:0000313" key="1">
    <source>
        <dbReference type="EMBL" id="AKI79871.1"/>
    </source>
</evidence>